<comment type="catalytic activity">
    <reaction evidence="14">
        <text>ATP + H2O = ADP + phosphate + H(+)</text>
        <dbReference type="Rhea" id="RHEA:13065"/>
        <dbReference type="ChEBI" id="CHEBI:15377"/>
        <dbReference type="ChEBI" id="CHEBI:15378"/>
        <dbReference type="ChEBI" id="CHEBI:30616"/>
        <dbReference type="ChEBI" id="CHEBI:43474"/>
        <dbReference type="ChEBI" id="CHEBI:456216"/>
        <dbReference type="EC" id="5.6.2.4"/>
    </reaction>
</comment>
<evidence type="ECO:0000256" key="9">
    <source>
        <dbReference type="ARBA" id="ARBA00023125"/>
    </source>
</evidence>
<evidence type="ECO:0000256" key="15">
    <source>
        <dbReference type="PROSITE-ProRule" id="PRU00560"/>
    </source>
</evidence>
<dbReference type="GO" id="GO:0003677">
    <property type="term" value="F:DNA binding"/>
    <property type="evidence" value="ECO:0007669"/>
    <property type="project" value="UniProtKB-KW"/>
</dbReference>
<sequence length="1049" mass="113635">MNRPLSIVPAGAGAGKTHHIQTRLTEWVKAKKVRPDRILAVTFTEAAAAELLGRIRESLLEEGMIEAAFDLERAYVSTIHSLGMRILTEHSFAAGLTPAPRQLQQAEQDILIRQTISQCAALEAVAADPERYGHAPSWDKGSEEGFRARVLEMIALLRGLGEAGMNPALATIACERIDEVWGHVMADPVPARDRLAGAVEAMLDAFPKGALHDDLKKGPAKDFRADLATLRHAQEVGRLDWDWATWNALRSLRQTKRGCPTPPGYDDLAAEVMTAAGAILTHPGPREDAKTNFTALIHGAQEIMQAYAERKRSLGVIDFNDMIVQAEAILRSRPDVLQAVLNEVDCVIIDEFQDTSPVQFALLWRLAERAPRTLLVGDVKQSIMGFQGADPRLSKALEAVHPEAVDPLPKNWRSDPRIMDFVNAIGPGLFGSGYHPLIPDRAETGHPAIEVIRLSASRGTKTAPKPPAHVAARIAAMLGGGEVVTDRKTGLHRPVEPADIAILCRRHKEAARYADALRALGLPVRIAAEGWLDAQVVMVARYALCLAADPSDAHAALVVLGFGPACLDPQTALTLLAEGTLLDHPALAPILALSGAANGVPVADLTLRVTALLRPWAESLPDPVQALADLAKLETLAADFDAAEPDTLSAAGLYGRGANVFLAWLEAQRDERDFDRHPDPGSDAAPGIEIVTWHASKGREWPVTVVCELDGVIAERPHTTRAVFDDFSDLSHVLDHARLIHTPKCVVPEIRDRFIADRQAAAEDEARNLIYVALTRARDRLILEWIDKALDDEKTTFLGLLARDAELSLDDGLKVGPRSFPAEVYRDPADTAPLPATTAARPYHRFGALAPEALAVSDLPFRRRPSLMQSGSPLPRALQTERIGTPHASGTAMSATERGTAWHQAFRTLALRPDLAHRLPAATGLPEATLAAISQQVEALRTWAGRLGCPDLLLELPIHVIHPDGTETLGIVDAVAVGPRGLLVIDHKTGKAPDPALRFASYWFQLSAYAEALEIAFPGKPVIGVAVHWMEEGTISLMPMEEAGQHVRI</sequence>
<feature type="binding site" evidence="15">
    <location>
        <begin position="10"/>
        <end position="17"/>
    </location>
    <ligand>
        <name>ATP</name>
        <dbReference type="ChEBI" id="CHEBI:30616"/>
    </ligand>
</feature>
<dbReference type="EC" id="5.6.2.4" evidence="13"/>
<keyword evidence="19" id="KW-1185">Reference proteome</keyword>
<evidence type="ECO:0000256" key="4">
    <source>
        <dbReference type="ARBA" id="ARBA00022763"/>
    </source>
</evidence>
<evidence type="ECO:0000256" key="5">
    <source>
        <dbReference type="ARBA" id="ARBA00022801"/>
    </source>
</evidence>
<evidence type="ECO:0000256" key="1">
    <source>
        <dbReference type="ARBA" id="ARBA00009922"/>
    </source>
</evidence>
<dbReference type="SUPFAM" id="SSF52540">
    <property type="entry name" value="P-loop containing nucleoside triphosphate hydrolases"/>
    <property type="match status" value="1"/>
</dbReference>
<dbReference type="Pfam" id="PF13361">
    <property type="entry name" value="UvrD_C"/>
    <property type="match status" value="1"/>
</dbReference>
<dbReference type="InterPro" id="IPR013986">
    <property type="entry name" value="DExx_box_DNA_helicase_dom_sf"/>
</dbReference>
<keyword evidence="6 15" id="KW-0347">Helicase</keyword>
<dbReference type="InterPro" id="IPR000212">
    <property type="entry name" value="DNA_helicase_UvrD/REP"/>
</dbReference>
<evidence type="ECO:0000259" key="16">
    <source>
        <dbReference type="PROSITE" id="PS51198"/>
    </source>
</evidence>
<dbReference type="Pfam" id="PF00580">
    <property type="entry name" value="UvrD-helicase"/>
    <property type="match status" value="1"/>
</dbReference>
<comment type="catalytic activity">
    <reaction evidence="12">
        <text>Couples ATP hydrolysis with the unwinding of duplex DNA by translocating in the 3'-5' direction.</text>
        <dbReference type="EC" id="5.6.2.4"/>
    </reaction>
</comment>
<comment type="caution">
    <text evidence="18">The sequence shown here is derived from an EMBL/GenBank/DDBJ whole genome shotgun (WGS) entry which is preliminary data.</text>
</comment>
<dbReference type="InterPro" id="IPR011604">
    <property type="entry name" value="PDDEXK-like_dom_sf"/>
</dbReference>
<evidence type="ECO:0000256" key="6">
    <source>
        <dbReference type="ARBA" id="ARBA00022806"/>
    </source>
</evidence>
<evidence type="ECO:0000256" key="13">
    <source>
        <dbReference type="ARBA" id="ARBA00034808"/>
    </source>
</evidence>
<keyword evidence="2" id="KW-0540">Nuclease</keyword>
<dbReference type="InterPro" id="IPR014017">
    <property type="entry name" value="DNA_helicase_UvrD-like_C"/>
</dbReference>
<dbReference type="InterPro" id="IPR011335">
    <property type="entry name" value="Restrct_endonuc-II-like"/>
</dbReference>
<evidence type="ECO:0000313" key="19">
    <source>
        <dbReference type="Proteomes" id="UP000555411"/>
    </source>
</evidence>
<dbReference type="SUPFAM" id="SSF52980">
    <property type="entry name" value="Restriction endonuclease-like"/>
    <property type="match status" value="1"/>
</dbReference>
<dbReference type="GO" id="GO:0005524">
    <property type="term" value="F:ATP binding"/>
    <property type="evidence" value="ECO:0007669"/>
    <property type="project" value="UniProtKB-UniRule"/>
</dbReference>
<evidence type="ECO:0000256" key="7">
    <source>
        <dbReference type="ARBA" id="ARBA00022839"/>
    </source>
</evidence>
<dbReference type="InterPro" id="IPR014016">
    <property type="entry name" value="UvrD-like_ATP-bd"/>
</dbReference>
<dbReference type="Gene3D" id="3.40.50.300">
    <property type="entry name" value="P-loop containing nucleotide triphosphate hydrolases"/>
    <property type="match status" value="4"/>
</dbReference>
<organism evidence="18 19">
    <name type="scientific">Paragemmobacter straminiformis</name>
    <dbReference type="NCBI Taxonomy" id="2045119"/>
    <lineage>
        <taxon>Bacteria</taxon>
        <taxon>Pseudomonadati</taxon>
        <taxon>Pseudomonadota</taxon>
        <taxon>Alphaproteobacteria</taxon>
        <taxon>Rhodobacterales</taxon>
        <taxon>Paracoccaceae</taxon>
        <taxon>Paragemmobacter</taxon>
    </lineage>
</organism>
<dbReference type="PROSITE" id="PS51198">
    <property type="entry name" value="UVRD_HELICASE_ATP_BIND"/>
    <property type="match status" value="1"/>
</dbReference>
<feature type="domain" description="UvrD-like helicase ATP-binding" evidence="16">
    <location>
        <begin position="1"/>
        <end position="415"/>
    </location>
</feature>
<keyword evidence="9" id="KW-0238">DNA-binding</keyword>
<keyword evidence="10" id="KW-0234">DNA repair</keyword>
<dbReference type="InterPro" id="IPR027417">
    <property type="entry name" value="P-loop_NTPase"/>
</dbReference>
<keyword evidence="5 15" id="KW-0378">Hydrolase</keyword>
<dbReference type="GO" id="GO:0004527">
    <property type="term" value="F:exonuclease activity"/>
    <property type="evidence" value="ECO:0007669"/>
    <property type="project" value="UniProtKB-KW"/>
</dbReference>
<keyword evidence="4" id="KW-0227">DNA damage</keyword>
<keyword evidence="8 15" id="KW-0067">ATP-binding</keyword>
<gene>
    <name evidence="18" type="ORF">H7F16_01005</name>
</gene>
<keyword evidence="3 15" id="KW-0547">Nucleotide-binding</keyword>
<proteinExistence type="inferred from homology"/>
<keyword evidence="11" id="KW-0413">Isomerase</keyword>
<dbReference type="PROSITE" id="PS51217">
    <property type="entry name" value="UVRD_HELICASE_CTER"/>
    <property type="match status" value="1"/>
</dbReference>
<protein>
    <recommendedName>
        <fullName evidence="13">DNA 3'-5' helicase</fullName>
        <ecNumber evidence="13">5.6.2.4</ecNumber>
    </recommendedName>
</protein>
<evidence type="ECO:0000259" key="17">
    <source>
        <dbReference type="PROSITE" id="PS51217"/>
    </source>
</evidence>
<dbReference type="RefSeq" id="WP_185795695.1">
    <property type="nucleotide sequence ID" value="NZ_JACLQD010000001.1"/>
</dbReference>
<dbReference type="GO" id="GO:0000725">
    <property type="term" value="P:recombinational repair"/>
    <property type="evidence" value="ECO:0007669"/>
    <property type="project" value="TreeGrafter"/>
</dbReference>
<dbReference type="EMBL" id="JACLQD010000001">
    <property type="protein sequence ID" value="MBC2834065.1"/>
    <property type="molecule type" value="Genomic_DNA"/>
</dbReference>
<feature type="domain" description="UvrD-like helicase C-terminal" evidence="17">
    <location>
        <begin position="416"/>
        <end position="698"/>
    </location>
</feature>
<keyword evidence="7" id="KW-0269">Exonuclease</keyword>
<dbReference type="AlphaFoldDB" id="A0A842I3F2"/>
<dbReference type="GO" id="GO:0043138">
    <property type="term" value="F:3'-5' DNA helicase activity"/>
    <property type="evidence" value="ECO:0007669"/>
    <property type="project" value="UniProtKB-EC"/>
</dbReference>
<dbReference type="Gene3D" id="3.90.320.10">
    <property type="match status" value="1"/>
</dbReference>
<dbReference type="GO" id="GO:0005829">
    <property type="term" value="C:cytosol"/>
    <property type="evidence" value="ECO:0007669"/>
    <property type="project" value="TreeGrafter"/>
</dbReference>
<evidence type="ECO:0000256" key="12">
    <source>
        <dbReference type="ARBA" id="ARBA00034617"/>
    </source>
</evidence>
<name>A0A842I3F2_9RHOB</name>
<evidence type="ECO:0000256" key="10">
    <source>
        <dbReference type="ARBA" id="ARBA00023204"/>
    </source>
</evidence>
<accession>A0A842I3F2</accession>
<dbReference type="PANTHER" id="PTHR11070">
    <property type="entry name" value="UVRD / RECB / PCRA DNA HELICASE FAMILY MEMBER"/>
    <property type="match status" value="1"/>
</dbReference>
<comment type="similarity">
    <text evidence="1">Belongs to the helicase family. UvrD subfamily.</text>
</comment>
<dbReference type="PANTHER" id="PTHR11070:SF67">
    <property type="entry name" value="DNA 3'-5' HELICASE"/>
    <property type="match status" value="1"/>
</dbReference>
<evidence type="ECO:0000313" key="18">
    <source>
        <dbReference type="EMBL" id="MBC2834065.1"/>
    </source>
</evidence>
<evidence type="ECO:0000256" key="8">
    <source>
        <dbReference type="ARBA" id="ARBA00022840"/>
    </source>
</evidence>
<evidence type="ECO:0000256" key="3">
    <source>
        <dbReference type="ARBA" id="ARBA00022741"/>
    </source>
</evidence>
<dbReference type="Proteomes" id="UP000555411">
    <property type="component" value="Unassembled WGS sequence"/>
</dbReference>
<dbReference type="Gene3D" id="1.10.10.160">
    <property type="match status" value="1"/>
</dbReference>
<reference evidence="18 19" key="1">
    <citation type="journal article" date="2017" name="Int. J. Syst. Evol. Microbiol.">
        <title>Gemmobacter straminiformis sp. nov., isolated from an artificial fountain.</title>
        <authorList>
            <person name="Kang J.Y."/>
            <person name="Kim M.J."/>
            <person name="Chun J."/>
            <person name="Son K.P."/>
            <person name="Jahng K.Y."/>
        </authorList>
    </citation>
    <scope>NUCLEOTIDE SEQUENCE [LARGE SCALE GENOMIC DNA]</scope>
    <source>
        <strain evidence="18 19">CAM-8</strain>
    </source>
</reference>
<evidence type="ECO:0000256" key="2">
    <source>
        <dbReference type="ARBA" id="ARBA00022722"/>
    </source>
</evidence>
<evidence type="ECO:0000256" key="14">
    <source>
        <dbReference type="ARBA" id="ARBA00048988"/>
    </source>
</evidence>
<evidence type="ECO:0000256" key="11">
    <source>
        <dbReference type="ARBA" id="ARBA00023235"/>
    </source>
</evidence>